<feature type="compositionally biased region" description="Low complexity" evidence="1">
    <location>
        <begin position="14"/>
        <end position="34"/>
    </location>
</feature>
<sequence length="44" mass="4402">MAKGKSCKPSAKVSKAGKTLSTSKSASAKSKAGTILANHKSTSH</sequence>
<dbReference type="EMBL" id="JAPRBD010000032">
    <property type="protein sequence ID" value="MCZ0690995.1"/>
    <property type="molecule type" value="Genomic_DNA"/>
</dbReference>
<dbReference type="Proteomes" id="UP001076974">
    <property type="component" value="Unassembled WGS sequence"/>
</dbReference>
<evidence type="ECO:0000313" key="3">
    <source>
        <dbReference type="EMBL" id="MCZ0691016.1"/>
    </source>
</evidence>
<reference evidence="2" key="1">
    <citation type="submission" date="2022-11" db="EMBL/GenBank/DDBJ databases">
        <title>Temperate bacteriophages infecting mucin-degrading bacterium Ruminococcus gnavus from the human gut.</title>
        <authorList>
            <person name="Buttimer C."/>
        </authorList>
    </citation>
    <scope>NUCLEOTIDE SEQUENCE</scope>
    <source>
        <strain evidence="2">CCUG 52279</strain>
    </source>
</reference>
<organism evidence="2 4">
    <name type="scientific">Mediterraneibacter gnavus</name>
    <name type="common">Ruminococcus gnavus</name>
    <dbReference type="NCBI Taxonomy" id="33038"/>
    <lineage>
        <taxon>Bacteria</taxon>
        <taxon>Bacillati</taxon>
        <taxon>Bacillota</taxon>
        <taxon>Clostridia</taxon>
        <taxon>Lachnospirales</taxon>
        <taxon>Lachnospiraceae</taxon>
        <taxon>Mediterraneibacter</taxon>
    </lineage>
</organism>
<dbReference type="RefSeq" id="WP_268804424.1">
    <property type="nucleotide sequence ID" value="NZ_JAPRAV010000007.1"/>
</dbReference>
<comment type="caution">
    <text evidence="2">The sequence shown here is derived from an EMBL/GenBank/DDBJ whole genome shotgun (WGS) entry which is preliminary data.</text>
</comment>
<name>A0AAJ1GF10_MEDGN</name>
<evidence type="ECO:0000313" key="2">
    <source>
        <dbReference type="EMBL" id="MCZ0690995.1"/>
    </source>
</evidence>
<evidence type="ECO:0000256" key="1">
    <source>
        <dbReference type="SAM" id="MobiDB-lite"/>
    </source>
</evidence>
<dbReference type="AlphaFoldDB" id="A0AAJ1GF10"/>
<protein>
    <submittedName>
        <fullName evidence="2">Uncharacterized protein</fullName>
    </submittedName>
</protein>
<proteinExistence type="predicted"/>
<evidence type="ECO:0000313" key="4">
    <source>
        <dbReference type="Proteomes" id="UP001076974"/>
    </source>
</evidence>
<gene>
    <name evidence="2" type="ORF">OZZ16_14055</name>
    <name evidence="3" type="ORF">OZZ16_14160</name>
</gene>
<dbReference type="EMBL" id="JAPRBD010000035">
    <property type="protein sequence ID" value="MCZ0691016.1"/>
    <property type="molecule type" value="Genomic_DNA"/>
</dbReference>
<feature type="region of interest" description="Disordered" evidence="1">
    <location>
        <begin position="1"/>
        <end position="44"/>
    </location>
</feature>
<accession>A0AAJ1GF10</accession>